<feature type="transmembrane region" description="Helical" evidence="7">
    <location>
        <begin position="6"/>
        <end position="26"/>
    </location>
</feature>
<keyword evidence="8" id="KW-0150">Chloroplast</keyword>
<keyword evidence="3 7" id="KW-0812">Transmembrane</keyword>
<evidence type="ECO:0000256" key="1">
    <source>
        <dbReference type="ARBA" id="ARBA00004167"/>
    </source>
</evidence>
<comment type="subcellular location">
    <subcellularLocation>
        <location evidence="1">Membrane</location>
        <topology evidence="1">Single-pass membrane protein</topology>
    </subcellularLocation>
</comment>
<dbReference type="NCBIfam" id="NF010239">
    <property type="entry name" value="PRK13686.1"/>
    <property type="match status" value="1"/>
</dbReference>
<dbReference type="GeneID" id="40351331"/>
<dbReference type="Pfam" id="PF05969">
    <property type="entry name" value="PSII_Ycf12"/>
    <property type="match status" value="1"/>
</dbReference>
<keyword evidence="2" id="KW-0602">Photosynthesis</keyword>
<evidence type="ECO:0000256" key="3">
    <source>
        <dbReference type="ARBA" id="ARBA00022692"/>
    </source>
</evidence>
<evidence type="ECO:0000256" key="4">
    <source>
        <dbReference type="ARBA" id="ARBA00022989"/>
    </source>
</evidence>
<evidence type="ECO:0000256" key="5">
    <source>
        <dbReference type="ARBA" id="ARBA00023136"/>
    </source>
</evidence>
<protein>
    <submittedName>
        <fullName evidence="8">Hypothetical chloroplast RF12</fullName>
    </submittedName>
</protein>
<evidence type="ECO:0000256" key="6">
    <source>
        <dbReference type="ARBA" id="ARBA00023276"/>
    </source>
</evidence>
<geneLocation type="chloroplast" evidence="8"/>
<dbReference type="AlphaFoldDB" id="A0A4D6C562"/>
<evidence type="ECO:0000256" key="2">
    <source>
        <dbReference type="ARBA" id="ARBA00022531"/>
    </source>
</evidence>
<keyword evidence="6" id="KW-0604">Photosystem II</keyword>
<dbReference type="InterPro" id="IPR010284">
    <property type="entry name" value="PSII_Ycf12_core-subunit"/>
</dbReference>
<keyword evidence="8" id="KW-0934">Plastid</keyword>
<gene>
    <name evidence="8" type="primary">ycf12</name>
</gene>
<organism evidence="8">
    <name type="scientific">Chloroparvula pacifica</name>
    <dbReference type="NCBI Taxonomy" id="1883388"/>
    <lineage>
        <taxon>Eukaryota</taxon>
        <taxon>Viridiplantae</taxon>
        <taxon>Chlorophyta</taxon>
        <taxon>Chloropicophyceae</taxon>
        <taxon>Chloropicales</taxon>
        <taxon>Chloropicaceae</taxon>
        <taxon>Chloroparvula</taxon>
    </lineage>
</organism>
<dbReference type="RefSeq" id="YP_009646572.1">
    <property type="nucleotide sequence ID" value="NC_042489.1"/>
</dbReference>
<keyword evidence="4 7" id="KW-1133">Transmembrane helix</keyword>
<proteinExistence type="predicted"/>
<reference evidence="8" key="1">
    <citation type="journal article" date="2019" name="Genome Biol. Evol.">
        <title>Tracing the Evolution of the Plastome and Mitogenome in the Chloropicophyceae Uncovered Convergent tRNA Gene Losses and a Variant Plastid Genetic Code.</title>
        <authorList>
            <person name="Turmel M."/>
            <person name="Dos Santos A.L."/>
            <person name="Otis C."/>
            <person name="Sergerie R."/>
            <person name="Lemieux C."/>
        </authorList>
    </citation>
    <scope>NUCLEOTIDE SEQUENCE</scope>
</reference>
<sequence length="31" mass="3170">MELFSQLVAASLIVLAGPAVIVLVFARGGNL</sequence>
<dbReference type="GO" id="GO:0009523">
    <property type="term" value="C:photosystem II"/>
    <property type="evidence" value="ECO:0007669"/>
    <property type="project" value="UniProtKB-KW"/>
</dbReference>
<evidence type="ECO:0000256" key="7">
    <source>
        <dbReference type="SAM" id="Phobius"/>
    </source>
</evidence>
<dbReference type="EMBL" id="MK085995">
    <property type="protein sequence ID" value="QBX98298.1"/>
    <property type="molecule type" value="Genomic_DNA"/>
</dbReference>
<evidence type="ECO:0000313" key="8">
    <source>
        <dbReference type="EMBL" id="QBX98298.1"/>
    </source>
</evidence>
<keyword evidence="5 7" id="KW-0472">Membrane</keyword>
<dbReference type="GO" id="GO:0015979">
    <property type="term" value="P:photosynthesis"/>
    <property type="evidence" value="ECO:0007669"/>
    <property type="project" value="UniProtKB-KW"/>
</dbReference>
<name>A0A4D6C562_9CHLO</name>
<accession>A0A4D6C562</accession>